<dbReference type="InterPro" id="IPR050640">
    <property type="entry name" value="Bact_2-comp_sensor_kinase"/>
</dbReference>
<evidence type="ECO:0000256" key="8">
    <source>
        <dbReference type="SAM" id="Phobius"/>
    </source>
</evidence>
<dbReference type="InterPro" id="IPR036890">
    <property type="entry name" value="HATPase_C_sf"/>
</dbReference>
<dbReference type="Gene3D" id="6.10.340.10">
    <property type="match status" value="1"/>
</dbReference>
<dbReference type="Gene3D" id="3.30.565.10">
    <property type="entry name" value="Histidine kinase-like ATPase, C-terminal domain"/>
    <property type="match status" value="1"/>
</dbReference>
<protein>
    <submittedName>
        <fullName evidence="10">Two-component system sensor histidine kinase YesM</fullName>
        <ecNumber evidence="10">2.7.13.3</ecNumber>
    </submittedName>
</protein>
<dbReference type="GO" id="GO:0004673">
    <property type="term" value="F:protein histidine kinase activity"/>
    <property type="evidence" value="ECO:0007669"/>
    <property type="project" value="UniProtKB-EC"/>
</dbReference>
<evidence type="ECO:0000256" key="7">
    <source>
        <dbReference type="ARBA" id="ARBA00023136"/>
    </source>
</evidence>
<dbReference type="PROSITE" id="PS50885">
    <property type="entry name" value="HAMP"/>
    <property type="match status" value="1"/>
</dbReference>
<dbReference type="PANTHER" id="PTHR34220">
    <property type="entry name" value="SENSOR HISTIDINE KINASE YPDA"/>
    <property type="match status" value="1"/>
</dbReference>
<dbReference type="InterPro" id="IPR003660">
    <property type="entry name" value="HAMP_dom"/>
</dbReference>
<dbReference type="SUPFAM" id="SSF55874">
    <property type="entry name" value="ATPase domain of HSP90 chaperone/DNA topoisomerase II/histidine kinase"/>
    <property type="match status" value="1"/>
</dbReference>
<sequence>MRLRSRMLGWLDRRGIRGKIAVLFIGVITLSALLSSGILYMVFTGIMREQLLEDQQNIMLQSRNNIQTVETSIDQATYYFSTDKTIADILNESATDEIERYRNLNIMNQQFIKYLDVPLSSVVNSYSALFFVSGRSPVVNTLPVTGLQLLSSLPDMGGGNRFFSPELAKTEAWYKRTVELQGTLNIFYAAGDQEHVYVAKQVRNPLVMNSNNEMGVVVIAIDKNEFGRQIESSQLTTGTRMLLVDQTNRVLYSNDRSWPGVQITEGGQLAPLLEYTDVGGSTDLRYNGIRYIADLYPLKWGWNLVALIPYSEVTEKLSVIRYMIVGITALVIIVSAILTLLVSNSIARPIIRLARVMKGIKDESTIDVFIEPPETNEVGVLYRQFNNLMQRINDLVDDVMRSGEREKQAELKALQAQINPHFIYNTLDSVNWMALTRGEDDIATMVSSLAAILRYSIREPGEQVPLEQEIAHVRNYVSIQQMRYGNNFDITYDIDPRLHLYRVPKFIIQPLIENAIQHGTERQAGQGQITLRARIVPEEEQEETQEQTKDQELTSPAATMFVPPVTDMDIAALPTLATPSTANEAPLVVLLIVEDNGPGGNISQLNDYLNEQQDSLPSSDGIGISNVHQRIRLHYADARYGLHFEYVDEVMKAVITLPLKDRR</sequence>
<evidence type="ECO:0000256" key="2">
    <source>
        <dbReference type="ARBA" id="ARBA00022475"/>
    </source>
</evidence>
<dbReference type="InterPro" id="IPR010559">
    <property type="entry name" value="Sig_transdc_His_kin_internal"/>
</dbReference>
<evidence type="ECO:0000256" key="5">
    <source>
        <dbReference type="ARBA" id="ARBA00022692"/>
    </source>
</evidence>
<comment type="caution">
    <text evidence="10">The sequence shown here is derived from an EMBL/GenBank/DDBJ whole genome shotgun (WGS) entry which is preliminary data.</text>
</comment>
<dbReference type="InterPro" id="IPR033479">
    <property type="entry name" value="dCache_1"/>
</dbReference>
<keyword evidence="7 8" id="KW-0472">Membrane</keyword>
<comment type="subcellular location">
    <subcellularLocation>
        <location evidence="1">Cell membrane</location>
        <topology evidence="1">Multi-pass membrane protein</topology>
    </subcellularLocation>
</comment>
<evidence type="ECO:0000313" key="11">
    <source>
        <dbReference type="Proteomes" id="UP001185028"/>
    </source>
</evidence>
<dbReference type="EMBL" id="JAVDQH010000004">
    <property type="protein sequence ID" value="MDR6243301.1"/>
    <property type="molecule type" value="Genomic_DNA"/>
</dbReference>
<evidence type="ECO:0000256" key="1">
    <source>
        <dbReference type="ARBA" id="ARBA00004651"/>
    </source>
</evidence>
<organism evidence="10 11">
    <name type="scientific">Paenibacillus hunanensis</name>
    <dbReference type="NCBI Taxonomy" id="539262"/>
    <lineage>
        <taxon>Bacteria</taxon>
        <taxon>Bacillati</taxon>
        <taxon>Bacillota</taxon>
        <taxon>Bacilli</taxon>
        <taxon>Bacillales</taxon>
        <taxon>Paenibacillaceae</taxon>
        <taxon>Paenibacillus</taxon>
    </lineage>
</organism>
<dbReference type="Pfam" id="PF02743">
    <property type="entry name" value="dCache_1"/>
    <property type="match status" value="1"/>
</dbReference>
<keyword evidence="5 8" id="KW-0812">Transmembrane</keyword>
<evidence type="ECO:0000313" key="10">
    <source>
        <dbReference type="EMBL" id="MDR6243301.1"/>
    </source>
</evidence>
<gene>
    <name evidence="10" type="ORF">JOC58_001188</name>
</gene>
<keyword evidence="2" id="KW-1003">Cell membrane</keyword>
<dbReference type="EC" id="2.7.13.3" evidence="10"/>
<keyword evidence="3" id="KW-0597">Phosphoprotein</keyword>
<accession>A0ABU1IWJ0</accession>
<feature type="transmembrane region" description="Helical" evidence="8">
    <location>
        <begin position="319"/>
        <end position="342"/>
    </location>
</feature>
<feature type="domain" description="HAMP" evidence="9">
    <location>
        <begin position="344"/>
        <end position="397"/>
    </location>
</feature>
<dbReference type="RefSeq" id="WP_188773513.1">
    <property type="nucleotide sequence ID" value="NZ_BMMB01000001.1"/>
</dbReference>
<proteinExistence type="predicted"/>
<reference evidence="10 11" key="1">
    <citation type="submission" date="2023-07" db="EMBL/GenBank/DDBJ databases">
        <title>Genomic Encyclopedia of Type Strains, Phase IV (KMG-IV): sequencing the most valuable type-strain genomes for metagenomic binning, comparative biology and taxonomic classification.</title>
        <authorList>
            <person name="Goeker M."/>
        </authorList>
    </citation>
    <scope>NUCLEOTIDE SEQUENCE [LARGE SCALE GENOMIC DNA]</scope>
    <source>
        <strain evidence="10 11">DSM 22170</strain>
    </source>
</reference>
<dbReference type="PANTHER" id="PTHR34220:SF7">
    <property type="entry name" value="SENSOR HISTIDINE KINASE YPDA"/>
    <property type="match status" value="1"/>
</dbReference>
<name>A0ABU1IWJ0_9BACL</name>
<dbReference type="Proteomes" id="UP001185028">
    <property type="component" value="Unassembled WGS sequence"/>
</dbReference>
<feature type="transmembrane region" description="Helical" evidence="8">
    <location>
        <begin position="20"/>
        <end position="43"/>
    </location>
</feature>
<evidence type="ECO:0000259" key="9">
    <source>
        <dbReference type="PROSITE" id="PS50885"/>
    </source>
</evidence>
<keyword evidence="4 10" id="KW-0808">Transferase</keyword>
<keyword evidence="11" id="KW-1185">Reference proteome</keyword>
<keyword evidence="6 8" id="KW-1133">Transmembrane helix</keyword>
<keyword evidence="10" id="KW-0418">Kinase</keyword>
<evidence type="ECO:0000256" key="6">
    <source>
        <dbReference type="ARBA" id="ARBA00022989"/>
    </source>
</evidence>
<evidence type="ECO:0000256" key="4">
    <source>
        <dbReference type="ARBA" id="ARBA00022679"/>
    </source>
</evidence>
<dbReference type="Pfam" id="PF06580">
    <property type="entry name" value="His_kinase"/>
    <property type="match status" value="1"/>
</dbReference>
<evidence type="ECO:0000256" key="3">
    <source>
        <dbReference type="ARBA" id="ARBA00022553"/>
    </source>
</evidence>